<sequence>MTAFLETLGKRVAERWLELILLPGVFWVAVAILAWKRVFNTRALTDLIATKPSPTVVAALLIAASAAGLVATGLGTTTRRLALLRGHWWPARVLTTLRRWRWRRADRKVTAAVAAAVRAAPPNTATVITGPQVADRLARRDAVALEPPERPTWTADQWRALSVRVHRAYGLELTLTWPRLWSVLPEHLRITIATAQNSYVVASTLSGWALLYGVLGVRWWPALPIALAVLVVSLVRTRAATATLCALVESAADLHGRDLAIQLGLEPSGPLSISDGEEISGRLRKDEL</sequence>
<evidence type="ECO:0000313" key="2">
    <source>
        <dbReference type="EMBL" id="GGM94603.1"/>
    </source>
</evidence>
<keyword evidence="1" id="KW-0812">Transmembrane</keyword>
<name>A0ABQ2HZQ4_9PSEU</name>
<gene>
    <name evidence="2" type="ORF">GCM10011609_35100</name>
</gene>
<keyword evidence="1" id="KW-0472">Membrane</keyword>
<keyword evidence="3" id="KW-1185">Reference proteome</keyword>
<dbReference type="Proteomes" id="UP000597656">
    <property type="component" value="Unassembled WGS sequence"/>
</dbReference>
<feature type="transmembrane region" description="Helical" evidence="1">
    <location>
        <begin position="199"/>
        <end position="219"/>
    </location>
</feature>
<evidence type="ECO:0000256" key="1">
    <source>
        <dbReference type="SAM" id="Phobius"/>
    </source>
</evidence>
<feature type="transmembrane region" description="Helical" evidence="1">
    <location>
        <begin position="55"/>
        <end position="75"/>
    </location>
</feature>
<accession>A0ABQ2HZQ4</accession>
<evidence type="ECO:0000313" key="3">
    <source>
        <dbReference type="Proteomes" id="UP000597656"/>
    </source>
</evidence>
<dbReference type="EMBL" id="BMNC01000004">
    <property type="protein sequence ID" value="GGM94603.1"/>
    <property type="molecule type" value="Genomic_DNA"/>
</dbReference>
<reference evidence="3" key="1">
    <citation type="journal article" date="2019" name="Int. J. Syst. Evol. Microbiol.">
        <title>The Global Catalogue of Microorganisms (GCM) 10K type strain sequencing project: providing services to taxonomists for standard genome sequencing and annotation.</title>
        <authorList>
            <consortium name="The Broad Institute Genomics Platform"/>
            <consortium name="The Broad Institute Genome Sequencing Center for Infectious Disease"/>
            <person name="Wu L."/>
            <person name="Ma J."/>
        </authorList>
    </citation>
    <scope>NUCLEOTIDE SEQUENCE [LARGE SCALE GENOMIC DNA]</scope>
    <source>
        <strain evidence="3">CGMCC 4.7319</strain>
    </source>
</reference>
<keyword evidence="1" id="KW-1133">Transmembrane helix</keyword>
<proteinExistence type="predicted"/>
<comment type="caution">
    <text evidence="2">The sequence shown here is derived from an EMBL/GenBank/DDBJ whole genome shotgun (WGS) entry which is preliminary data.</text>
</comment>
<organism evidence="2 3">
    <name type="scientific">Lentzea pudingi</name>
    <dbReference type="NCBI Taxonomy" id="1789439"/>
    <lineage>
        <taxon>Bacteria</taxon>
        <taxon>Bacillati</taxon>
        <taxon>Actinomycetota</taxon>
        <taxon>Actinomycetes</taxon>
        <taxon>Pseudonocardiales</taxon>
        <taxon>Pseudonocardiaceae</taxon>
        <taxon>Lentzea</taxon>
    </lineage>
</organism>
<feature type="transmembrane region" description="Helical" evidence="1">
    <location>
        <begin position="16"/>
        <end position="35"/>
    </location>
</feature>
<dbReference type="RefSeq" id="WP_189155791.1">
    <property type="nucleotide sequence ID" value="NZ_BMNC01000004.1"/>
</dbReference>
<protein>
    <submittedName>
        <fullName evidence="2">Uncharacterized protein</fullName>
    </submittedName>
</protein>